<sequence length="128" mass="13306">MSRGIRSTRGASRAPTDAAPALFTAAAASYTANCALGASVAARLIDTRNFRWVHHALYIATFGLALAAFSSAWWGRPREAVGSAAAALAPALVPLAVIPYAGTHTRRHPLIALTAAPFVAAAAIRSRR</sequence>
<reference evidence="3" key="1">
    <citation type="submission" date="2023-07" db="EMBL/GenBank/DDBJ databases">
        <title>Description of three actinobacteria isolated from air of manufacturing shop in a pharmaceutical factory.</title>
        <authorList>
            <person name="Zhang D.-F."/>
        </authorList>
    </citation>
    <scope>NUCLEOTIDE SEQUENCE [LARGE SCALE GENOMIC DNA]</scope>
    <source>
        <strain evidence="3">CCTCC AB 2011122</strain>
    </source>
</reference>
<gene>
    <name evidence="2" type="ORF">RH861_05200</name>
</gene>
<evidence type="ECO:0000256" key="1">
    <source>
        <dbReference type="SAM" id="Phobius"/>
    </source>
</evidence>
<evidence type="ECO:0000313" key="2">
    <source>
        <dbReference type="EMBL" id="MDR5691457.1"/>
    </source>
</evidence>
<comment type="caution">
    <text evidence="2">The sequence shown here is derived from an EMBL/GenBank/DDBJ whole genome shotgun (WGS) entry which is preliminary data.</text>
</comment>
<keyword evidence="3" id="KW-1185">Reference proteome</keyword>
<dbReference type="RefSeq" id="WP_310520074.1">
    <property type="nucleotide sequence ID" value="NZ_BAABBS010000003.1"/>
</dbReference>
<dbReference type="EMBL" id="JAVKGS010000001">
    <property type="protein sequence ID" value="MDR5691457.1"/>
    <property type="molecule type" value="Genomic_DNA"/>
</dbReference>
<dbReference type="Proteomes" id="UP001260072">
    <property type="component" value="Unassembled WGS sequence"/>
</dbReference>
<keyword evidence="1" id="KW-0812">Transmembrane</keyword>
<evidence type="ECO:0000313" key="3">
    <source>
        <dbReference type="Proteomes" id="UP001260072"/>
    </source>
</evidence>
<keyword evidence="1" id="KW-1133">Transmembrane helix</keyword>
<feature type="transmembrane region" description="Helical" evidence="1">
    <location>
        <begin position="53"/>
        <end position="74"/>
    </location>
</feature>
<proteinExistence type="predicted"/>
<accession>A0ABU1FI70</accession>
<keyword evidence="1" id="KW-0472">Membrane</keyword>
<feature type="transmembrane region" description="Helical" evidence="1">
    <location>
        <begin position="81"/>
        <end position="102"/>
    </location>
</feature>
<organism evidence="2 3">
    <name type="scientific">Agromyces indicus</name>
    <dbReference type="NCBI Taxonomy" id="758919"/>
    <lineage>
        <taxon>Bacteria</taxon>
        <taxon>Bacillati</taxon>
        <taxon>Actinomycetota</taxon>
        <taxon>Actinomycetes</taxon>
        <taxon>Micrococcales</taxon>
        <taxon>Microbacteriaceae</taxon>
        <taxon>Agromyces</taxon>
    </lineage>
</organism>
<feature type="transmembrane region" description="Helical" evidence="1">
    <location>
        <begin position="108"/>
        <end position="124"/>
    </location>
</feature>
<name>A0ABU1FI70_9MICO</name>
<protein>
    <submittedName>
        <fullName evidence="2">Uncharacterized protein</fullName>
    </submittedName>
</protein>